<protein>
    <submittedName>
        <fullName evidence="3">Universal stress protein UspA-like protein</fullName>
    </submittedName>
</protein>
<dbReference type="RefSeq" id="WP_073608310.1">
    <property type="nucleotide sequence ID" value="NZ_MRCG01000006.1"/>
</dbReference>
<comment type="caution">
    <text evidence="3">The sequence shown here is derived from an EMBL/GenBank/DDBJ whole genome shotgun (WGS) entry which is preliminary data.</text>
</comment>
<feature type="domain" description="UspA" evidence="2">
    <location>
        <begin position="157"/>
        <end position="288"/>
    </location>
</feature>
<dbReference type="AlphaFoldDB" id="A0A1U7J634"/>
<reference evidence="3 4" key="1">
    <citation type="submission" date="2016-11" db="EMBL/GenBank/DDBJ databases">
        <title>Draft Genome Sequences of Nine Cyanobacterial Strains from Diverse Habitats.</title>
        <authorList>
            <person name="Zhu T."/>
            <person name="Hou S."/>
            <person name="Lu X."/>
            <person name="Hess W.R."/>
        </authorList>
    </citation>
    <scope>NUCLEOTIDE SEQUENCE [LARGE SCALE GENOMIC DNA]</scope>
    <source>
        <strain evidence="3 4">NIES-30</strain>
    </source>
</reference>
<dbReference type="InterPro" id="IPR006016">
    <property type="entry name" value="UspA"/>
</dbReference>
<sequence length="290" mass="32505">MFQRALICTDFTDGIYRLAQFVPSLVAGGFRSLVFFHNVSVDSEREIPRDSPELLENYRQRLQTLLRDVPDGIDVAVEVQMGRASEGILRLAKKHQSDVIFLGSPTRTLLEEKLFGSTTAGLAEKTTIPIIILRPQLVSTYTTAELKLRCAHLFRYLLVPYDGTQGGKNLIKKIHQQVKSNPNSVLERVRLLWVIDETMRRELRGDNPMKQAEQELDQLQSELAALNLVVNTTIVEGSPLAEILKAAEMHDIGAIATCSSNLGGILKWSAPSLTREILRSSWHPVLFFPS</sequence>
<evidence type="ECO:0000313" key="3">
    <source>
        <dbReference type="EMBL" id="OKH48382.1"/>
    </source>
</evidence>
<keyword evidence="4" id="KW-1185">Reference proteome</keyword>
<proteinExistence type="inferred from homology"/>
<dbReference type="Gene3D" id="3.40.50.620">
    <property type="entry name" value="HUPs"/>
    <property type="match status" value="2"/>
</dbReference>
<gene>
    <name evidence="3" type="ORF">NIES30_10155</name>
</gene>
<evidence type="ECO:0000259" key="2">
    <source>
        <dbReference type="Pfam" id="PF00582"/>
    </source>
</evidence>
<dbReference type="PANTHER" id="PTHR46268">
    <property type="entry name" value="STRESS RESPONSE PROTEIN NHAX"/>
    <property type="match status" value="1"/>
</dbReference>
<dbReference type="InterPro" id="IPR014729">
    <property type="entry name" value="Rossmann-like_a/b/a_fold"/>
</dbReference>
<evidence type="ECO:0000313" key="4">
    <source>
        <dbReference type="Proteomes" id="UP000185557"/>
    </source>
</evidence>
<dbReference type="Pfam" id="PF00582">
    <property type="entry name" value="Usp"/>
    <property type="match status" value="2"/>
</dbReference>
<accession>A0A1U7J634</accession>
<dbReference type="Proteomes" id="UP000185557">
    <property type="component" value="Unassembled WGS sequence"/>
</dbReference>
<feature type="domain" description="UspA" evidence="2">
    <location>
        <begin position="1"/>
        <end position="134"/>
    </location>
</feature>
<evidence type="ECO:0000256" key="1">
    <source>
        <dbReference type="ARBA" id="ARBA00008791"/>
    </source>
</evidence>
<dbReference type="CDD" id="cd00293">
    <property type="entry name" value="USP-like"/>
    <property type="match status" value="2"/>
</dbReference>
<dbReference type="PANTHER" id="PTHR46268:SF22">
    <property type="entry name" value="SENSOR PROTEIN KDPD-RELATED"/>
    <property type="match status" value="1"/>
</dbReference>
<dbReference type="EMBL" id="MRCG01000006">
    <property type="protein sequence ID" value="OKH48382.1"/>
    <property type="molecule type" value="Genomic_DNA"/>
</dbReference>
<comment type="similarity">
    <text evidence="1">Belongs to the universal stress protein A family.</text>
</comment>
<name>A0A1U7J634_9CYAN</name>
<dbReference type="OrthoDB" id="552876at2"/>
<dbReference type="STRING" id="549789.NIES30_10155"/>
<dbReference type="SUPFAM" id="SSF52402">
    <property type="entry name" value="Adenine nucleotide alpha hydrolases-like"/>
    <property type="match status" value="2"/>
</dbReference>
<organism evidence="3 4">
    <name type="scientific">Phormidium tenue NIES-30</name>
    <dbReference type="NCBI Taxonomy" id="549789"/>
    <lineage>
        <taxon>Bacteria</taxon>
        <taxon>Bacillati</taxon>
        <taxon>Cyanobacteriota</taxon>
        <taxon>Cyanophyceae</taxon>
        <taxon>Oscillatoriophycideae</taxon>
        <taxon>Oscillatoriales</taxon>
        <taxon>Oscillatoriaceae</taxon>
        <taxon>Phormidium</taxon>
    </lineage>
</organism>